<comment type="caution">
    <text evidence="2">The sequence shown here is derived from an EMBL/GenBank/DDBJ whole genome shotgun (WGS) entry which is preliminary data.</text>
</comment>
<keyword evidence="2" id="KW-0436">Ligase</keyword>
<dbReference type="InterPro" id="IPR044119">
    <property type="entry name" value="Adenylation_LigC-like"/>
</dbReference>
<reference evidence="2 3" key="1">
    <citation type="submission" date="2024-06" db="EMBL/GenBank/DDBJ databases">
        <title>The Natural Products Discovery Center: Release of the First 8490 Sequenced Strains for Exploring Actinobacteria Biosynthetic Diversity.</title>
        <authorList>
            <person name="Kalkreuter E."/>
            <person name="Kautsar S.A."/>
            <person name="Yang D."/>
            <person name="Bader C.D."/>
            <person name="Teijaro C.N."/>
            <person name="Fluegel L."/>
            <person name="Davis C.M."/>
            <person name="Simpson J.R."/>
            <person name="Lauterbach L."/>
            <person name="Steele A.D."/>
            <person name="Gui C."/>
            <person name="Meng S."/>
            <person name="Li G."/>
            <person name="Viehrig K."/>
            <person name="Ye F."/>
            <person name="Su P."/>
            <person name="Kiefer A.F."/>
            <person name="Nichols A."/>
            <person name="Cepeda A.J."/>
            <person name="Yan W."/>
            <person name="Fan B."/>
            <person name="Jiang Y."/>
            <person name="Adhikari A."/>
            <person name="Zheng C.-J."/>
            <person name="Schuster L."/>
            <person name="Cowan T.M."/>
            <person name="Smanski M.J."/>
            <person name="Chevrette M.G."/>
            <person name="De Carvalho L.P.S."/>
            <person name="Shen B."/>
        </authorList>
    </citation>
    <scope>NUCLEOTIDE SEQUENCE [LARGE SCALE GENOMIC DNA]</scope>
    <source>
        <strain evidence="2 3">NPDC000837</strain>
    </source>
</reference>
<dbReference type="RefSeq" id="WP_351977673.1">
    <property type="nucleotide sequence ID" value="NZ_JBEPBX010000023.1"/>
</dbReference>
<evidence type="ECO:0000259" key="1">
    <source>
        <dbReference type="Pfam" id="PF01068"/>
    </source>
</evidence>
<keyword evidence="3" id="KW-1185">Reference proteome</keyword>
<dbReference type="Gene3D" id="3.30.470.30">
    <property type="entry name" value="DNA ligase/mRNA capping enzyme"/>
    <property type="match status" value="1"/>
</dbReference>
<evidence type="ECO:0000313" key="3">
    <source>
        <dbReference type="Proteomes" id="UP001445472"/>
    </source>
</evidence>
<dbReference type="Pfam" id="PF01068">
    <property type="entry name" value="DNA_ligase_A_M"/>
    <property type="match status" value="1"/>
</dbReference>
<dbReference type="EMBL" id="JBEPBX010000023">
    <property type="protein sequence ID" value="MER6616297.1"/>
    <property type="molecule type" value="Genomic_DNA"/>
</dbReference>
<dbReference type="CDD" id="cd07905">
    <property type="entry name" value="Adenylation_DNA_ligase_LigC"/>
    <property type="match status" value="1"/>
</dbReference>
<organism evidence="2 3">
    <name type="scientific">Streptomyces xantholiticus</name>
    <dbReference type="NCBI Taxonomy" id="68285"/>
    <lineage>
        <taxon>Bacteria</taxon>
        <taxon>Bacillati</taxon>
        <taxon>Actinomycetota</taxon>
        <taxon>Actinomycetes</taxon>
        <taxon>Kitasatosporales</taxon>
        <taxon>Streptomycetaceae</taxon>
        <taxon>Streptomyces</taxon>
    </lineage>
</organism>
<dbReference type="Gene3D" id="3.30.1490.70">
    <property type="match status" value="1"/>
</dbReference>
<dbReference type="GO" id="GO:0016874">
    <property type="term" value="F:ligase activity"/>
    <property type="evidence" value="ECO:0007669"/>
    <property type="project" value="UniProtKB-KW"/>
</dbReference>
<gene>
    <name evidence="2" type="ORF">ABT276_23580</name>
</gene>
<accession>A0ABV1V1A0</accession>
<name>A0ABV1V1A0_9ACTN</name>
<proteinExistence type="predicted"/>
<dbReference type="Proteomes" id="UP001445472">
    <property type="component" value="Unassembled WGS sequence"/>
</dbReference>
<feature type="domain" description="ATP-dependent DNA ligase family profile" evidence="1">
    <location>
        <begin position="19"/>
        <end position="193"/>
    </location>
</feature>
<sequence length="287" mass="31346">MEAFVSVALAKAVPRLPRGPGWWYEPKFDGHRVVMDREPESVVLQARSGRIVTSVWMDLAMAGMRLPPGTVLDGEAVIWNAGKLDFGAVQSRANSSIPRARALAEELPASYAVWDLLIHPDLGNVRSRPYTQRRQLLLEVLADIGPPIQPVPATDDYDTAMLWYEKLQTQGIEGIVAKRATSVYRPGRIWQKIRHSETTDLPVVGYTGAAARPRALAVRRPDGSTALSQRLAAPLSAAAARYLLSAGPGPRRRTHGGDIFTSTSADFLVEALAGTTRHAVVTITRVR</sequence>
<dbReference type="InterPro" id="IPR012310">
    <property type="entry name" value="DNA_ligase_ATP-dep_cent"/>
</dbReference>
<evidence type="ECO:0000313" key="2">
    <source>
        <dbReference type="EMBL" id="MER6616297.1"/>
    </source>
</evidence>
<dbReference type="SUPFAM" id="SSF56091">
    <property type="entry name" value="DNA ligase/mRNA capping enzyme, catalytic domain"/>
    <property type="match status" value="1"/>
</dbReference>
<protein>
    <submittedName>
        <fullName evidence="2">DNA ligase</fullName>
    </submittedName>
</protein>